<dbReference type="AlphaFoldDB" id="A0A2A4AKD8"/>
<dbReference type="Proteomes" id="UP000218690">
    <property type="component" value="Unassembled WGS sequence"/>
</dbReference>
<gene>
    <name evidence="1" type="ORF">COM45_08005</name>
</gene>
<comment type="caution">
    <text evidence="1">The sequence shown here is derived from an EMBL/GenBank/DDBJ whole genome shotgun (WGS) entry which is preliminary data.</text>
</comment>
<dbReference type="EMBL" id="NWBP01000023">
    <property type="protein sequence ID" value="PCC82750.1"/>
    <property type="molecule type" value="Genomic_DNA"/>
</dbReference>
<evidence type="ECO:0000313" key="1">
    <source>
        <dbReference type="EMBL" id="PCC82750.1"/>
    </source>
</evidence>
<dbReference type="SUPFAM" id="SSF52402">
    <property type="entry name" value="Adenine nucleotide alpha hydrolases-like"/>
    <property type="match status" value="1"/>
</dbReference>
<sequence length="510" mass="57148">MILADPFGSGIVFYWVDSRDSSKWAISSSLNDLRNVLTANNVRLEKSLSYLALLGAVGHGGVFPSSYEDVEVLPQFGYFVCDSEQFEIYYYSTFRDNFFDVRQGSPQYYESQLEQLCDEVVENINRVSEYPASAYICHLTGGMDSRTVLSALSATEYLDRYATFTTGAPTTPDMVIARAITRELGLKATQFSGVSTVISPPNVQEAAQWSMLETGGLLSGLANIGLRANPNSVVLSGGYGEFLRGVFGEFALDSSTDKKRLWLRKILLGLGDPTNARIAPGGIFSDEVVERTERVIGDVLSVHGELGLPDDALPELMYFQVKNRYFVGETTRSMSAFAYRFDPLYAKSIFRVSLSCEREKRFLNFVQLDFGRKFNPRLMALPYDTPRISPEYLSQNTDFSPVEFSLDGSPNFVNHYPESIHRVPGTVSSKITPQIQAEAERVGMPARFVANCAENQRVISELLGQIDEEALAKTFRLDALDSLVRKMPDSRPAFRMIQNLHDSLVWYQRR</sequence>
<evidence type="ECO:0000313" key="2">
    <source>
        <dbReference type="Proteomes" id="UP000218690"/>
    </source>
</evidence>
<evidence type="ECO:0008006" key="3">
    <source>
        <dbReference type="Google" id="ProtNLM"/>
    </source>
</evidence>
<organism evidence="1 2">
    <name type="scientific">Corynebacterium accolens</name>
    <dbReference type="NCBI Taxonomy" id="38284"/>
    <lineage>
        <taxon>Bacteria</taxon>
        <taxon>Bacillati</taxon>
        <taxon>Actinomycetota</taxon>
        <taxon>Actinomycetes</taxon>
        <taxon>Mycobacteriales</taxon>
        <taxon>Corynebacteriaceae</taxon>
        <taxon>Corynebacterium</taxon>
    </lineage>
</organism>
<dbReference type="Gene3D" id="3.40.50.620">
    <property type="entry name" value="HUPs"/>
    <property type="match status" value="1"/>
</dbReference>
<protein>
    <recommendedName>
        <fullName evidence="3">Asparagine synthetase domain-containing protein</fullName>
    </recommendedName>
</protein>
<dbReference type="InterPro" id="IPR014729">
    <property type="entry name" value="Rossmann-like_a/b/a_fold"/>
</dbReference>
<reference evidence="1 2" key="1">
    <citation type="submission" date="2017-09" db="EMBL/GenBank/DDBJ databases">
        <title>Draft Genome Sequence of Corynebacterium accolens AH4003.</title>
        <authorList>
            <person name="Chen Y."/>
            <person name="Oosthuysen W.F."/>
            <person name="Kelley S."/>
            <person name="Horswill A."/>
        </authorList>
    </citation>
    <scope>NUCLEOTIDE SEQUENCE [LARGE SCALE GENOMIC DNA]</scope>
    <source>
        <strain evidence="1 2">AH4003</strain>
    </source>
</reference>
<accession>A0A2A4AKD8</accession>
<proteinExistence type="predicted"/>
<name>A0A2A4AKD8_9CORY</name>